<dbReference type="PANTHER" id="PTHR30576:SF10">
    <property type="entry name" value="SLL5057 PROTEIN"/>
    <property type="match status" value="1"/>
</dbReference>
<dbReference type="EC" id="2.7.8.40" evidence="4"/>
<name>A0A5B9R6I2_9BACT</name>
<dbReference type="InterPro" id="IPR003362">
    <property type="entry name" value="Bact_transf"/>
</dbReference>
<protein>
    <submittedName>
        <fullName evidence="4">UDP-N-acetylgalactosamine-undecaprenyl-phosphate N-acetylgalactosaminephosphotransferase</fullName>
        <ecNumber evidence="4">2.7.8.40</ecNumber>
    </submittedName>
</protein>
<dbReference type="RefSeq" id="WP_168215719.1">
    <property type="nucleotide sequence ID" value="NZ_CP042914.1"/>
</dbReference>
<dbReference type="AlphaFoldDB" id="A0A5B9R6I2"/>
<reference evidence="4 5" key="1">
    <citation type="submission" date="2019-08" db="EMBL/GenBank/DDBJ databases">
        <title>Deep-cultivation of Planctomycetes and their phenomic and genomic characterization uncovers novel biology.</title>
        <authorList>
            <person name="Wiegand S."/>
            <person name="Jogler M."/>
            <person name="Boedeker C."/>
            <person name="Pinto D."/>
            <person name="Vollmers J."/>
            <person name="Rivas-Marin E."/>
            <person name="Kohn T."/>
            <person name="Peeters S.H."/>
            <person name="Heuer A."/>
            <person name="Rast P."/>
            <person name="Oberbeckmann S."/>
            <person name="Bunk B."/>
            <person name="Jeske O."/>
            <person name="Meyerdierks A."/>
            <person name="Storesund J.E."/>
            <person name="Kallscheuer N."/>
            <person name="Luecker S."/>
            <person name="Lage O.M."/>
            <person name="Pohl T."/>
            <person name="Merkel B.J."/>
            <person name="Hornburger P."/>
            <person name="Mueller R.-W."/>
            <person name="Bruemmer F."/>
            <person name="Labrenz M."/>
            <person name="Spormann A.M."/>
            <person name="Op den Camp H."/>
            <person name="Overmann J."/>
            <person name="Amann R."/>
            <person name="Jetten M.S.M."/>
            <person name="Mascher T."/>
            <person name="Medema M.H."/>
            <person name="Devos D.P."/>
            <person name="Kaster A.-K."/>
            <person name="Ovreas L."/>
            <person name="Rohde M."/>
            <person name="Galperin M.Y."/>
            <person name="Jogler C."/>
        </authorList>
    </citation>
    <scope>NUCLEOTIDE SEQUENCE [LARGE SCALE GENOMIC DNA]</scope>
    <source>
        <strain evidence="4 5">UC8</strain>
    </source>
</reference>
<proteinExistence type="inferred from homology"/>
<dbReference type="Proteomes" id="UP000325286">
    <property type="component" value="Chromosome"/>
</dbReference>
<evidence type="ECO:0000313" key="5">
    <source>
        <dbReference type="Proteomes" id="UP000325286"/>
    </source>
</evidence>
<dbReference type="GO" id="GO:0016780">
    <property type="term" value="F:phosphotransferase activity, for other substituted phosphate groups"/>
    <property type="evidence" value="ECO:0007669"/>
    <property type="project" value="TreeGrafter"/>
</dbReference>
<dbReference type="PANTHER" id="PTHR30576">
    <property type="entry name" value="COLANIC BIOSYNTHESIS UDP-GLUCOSE LIPID CARRIER TRANSFERASE"/>
    <property type="match status" value="1"/>
</dbReference>
<keyword evidence="2" id="KW-0812">Transmembrane</keyword>
<dbReference type="Pfam" id="PF02397">
    <property type="entry name" value="Bac_transf"/>
    <property type="match status" value="1"/>
</dbReference>
<evidence type="ECO:0000259" key="3">
    <source>
        <dbReference type="Pfam" id="PF02397"/>
    </source>
</evidence>
<feature type="domain" description="Bacterial sugar transferase" evidence="3">
    <location>
        <begin position="21"/>
        <end position="207"/>
    </location>
</feature>
<evidence type="ECO:0000313" key="4">
    <source>
        <dbReference type="EMBL" id="QEG41903.1"/>
    </source>
</evidence>
<feature type="transmembrane region" description="Helical" evidence="2">
    <location>
        <begin position="23"/>
        <end position="49"/>
    </location>
</feature>
<evidence type="ECO:0000256" key="1">
    <source>
        <dbReference type="ARBA" id="ARBA00006464"/>
    </source>
</evidence>
<accession>A0A5B9R6I2</accession>
<keyword evidence="2" id="KW-0472">Membrane</keyword>
<dbReference type="KEGG" id="rul:UC8_39310"/>
<keyword evidence="4" id="KW-0808">Transferase</keyword>
<gene>
    <name evidence="4" type="primary">wecA</name>
    <name evidence="4" type="ORF">UC8_39310</name>
</gene>
<sequence length="213" mass="24463">MHRVISKRTAPPIRRPGRRIKRVLDITLVLLTAPVLAPLIGLCALAVLLESGRPIFFLQNRTGVGGRRFRMYKFRTMVPNAEQMKHELAHLNELTWPDFKMSNDPRVTRVGRFLRRSSLDELPQLINVLKGDMSLVGPRPTSFAADTYDLWHTERLEVTPGVTGLWQVSGRSDVDFDERARLDIEYIEKQSMLYDLQILLKTFAAIFTKRGAY</sequence>
<organism evidence="4 5">
    <name type="scientific">Roseimaritima ulvae</name>
    <dbReference type="NCBI Taxonomy" id="980254"/>
    <lineage>
        <taxon>Bacteria</taxon>
        <taxon>Pseudomonadati</taxon>
        <taxon>Planctomycetota</taxon>
        <taxon>Planctomycetia</taxon>
        <taxon>Pirellulales</taxon>
        <taxon>Pirellulaceae</taxon>
        <taxon>Roseimaritima</taxon>
    </lineage>
</organism>
<keyword evidence="5" id="KW-1185">Reference proteome</keyword>
<evidence type="ECO:0000256" key="2">
    <source>
        <dbReference type="SAM" id="Phobius"/>
    </source>
</evidence>
<comment type="similarity">
    <text evidence="1">Belongs to the bacterial sugar transferase family.</text>
</comment>
<keyword evidence="2" id="KW-1133">Transmembrane helix</keyword>
<dbReference type="EMBL" id="CP042914">
    <property type="protein sequence ID" value="QEG41903.1"/>
    <property type="molecule type" value="Genomic_DNA"/>
</dbReference>